<keyword evidence="9" id="KW-0614">Plasmid</keyword>
<feature type="transmembrane region" description="Helical" evidence="7">
    <location>
        <begin position="365"/>
        <end position="385"/>
    </location>
</feature>
<feature type="transmembrane region" description="Helical" evidence="7">
    <location>
        <begin position="253"/>
        <end position="276"/>
    </location>
</feature>
<dbReference type="InterPro" id="IPR005614">
    <property type="entry name" value="NrfD-like"/>
</dbReference>
<geneLocation type="plasmid" evidence="9 10">
    <name>p1</name>
</geneLocation>
<dbReference type="PANTHER" id="PTHR43044:SF2">
    <property type="entry name" value="POLYSULPHIDE REDUCTASE NRFD"/>
    <property type="match status" value="1"/>
</dbReference>
<dbReference type="EMBL" id="JAWXYC010000003">
    <property type="protein sequence ID" value="MDX5951295.1"/>
    <property type="molecule type" value="Genomic_DNA"/>
</dbReference>
<evidence type="ECO:0000313" key="10">
    <source>
        <dbReference type="Proteomes" id="UP000298774"/>
    </source>
</evidence>
<dbReference type="GeneID" id="56453125"/>
<evidence type="ECO:0000313" key="8">
    <source>
        <dbReference type="EMBL" id="MDX5951295.1"/>
    </source>
</evidence>
<evidence type="ECO:0000256" key="2">
    <source>
        <dbReference type="ARBA" id="ARBA00008929"/>
    </source>
</evidence>
<keyword evidence="3" id="KW-1003">Cell membrane</keyword>
<accession>A0A0P0EDB4</accession>
<evidence type="ECO:0000313" key="9">
    <source>
        <dbReference type="EMBL" id="QCO11485.1"/>
    </source>
</evidence>
<evidence type="ECO:0000256" key="4">
    <source>
        <dbReference type="ARBA" id="ARBA00022692"/>
    </source>
</evidence>
<dbReference type="KEGG" id="abf:AMK58_16265"/>
<dbReference type="AlphaFoldDB" id="A0A0P0EDB4"/>
<dbReference type="Pfam" id="PF03916">
    <property type="entry name" value="NrfD"/>
    <property type="match status" value="1"/>
</dbReference>
<feature type="transmembrane region" description="Helical" evidence="7">
    <location>
        <begin position="217"/>
        <end position="241"/>
    </location>
</feature>
<proteinExistence type="inferred from homology"/>
<evidence type="ECO:0000256" key="7">
    <source>
        <dbReference type="SAM" id="Phobius"/>
    </source>
</evidence>
<dbReference type="EMBL" id="CP032340">
    <property type="protein sequence ID" value="QCO11485.1"/>
    <property type="molecule type" value="Genomic_DNA"/>
</dbReference>
<feature type="transmembrane region" description="Helical" evidence="7">
    <location>
        <begin position="32"/>
        <end position="57"/>
    </location>
</feature>
<evidence type="ECO:0000256" key="6">
    <source>
        <dbReference type="ARBA" id="ARBA00023136"/>
    </source>
</evidence>
<comment type="subcellular location">
    <subcellularLocation>
        <location evidence="1">Cell membrane</location>
        <topology evidence="1">Multi-pass membrane protein</topology>
    </subcellularLocation>
</comment>
<dbReference type="RefSeq" id="WP_035676472.1">
    <property type="nucleotide sequence ID" value="NZ_CP012915.1"/>
</dbReference>
<keyword evidence="6 7" id="KW-0472">Membrane</keyword>
<feature type="transmembrane region" description="Helical" evidence="7">
    <location>
        <begin position="157"/>
        <end position="175"/>
    </location>
</feature>
<gene>
    <name evidence="8" type="primary">nrfD</name>
    <name evidence="9" type="ORF">D3868_21150</name>
    <name evidence="8" type="ORF">SIM66_08820</name>
</gene>
<dbReference type="Proteomes" id="UP001277471">
    <property type="component" value="Unassembled WGS sequence"/>
</dbReference>
<reference evidence="8 11" key="2">
    <citation type="submission" date="2023-11" db="EMBL/GenBank/DDBJ databases">
        <title>MicrobeMod: A computational toolkit for identifying prokaryotic methylation and restriction-modification with nanopore sequencing.</title>
        <authorList>
            <person name="Crits-Christoph A."/>
            <person name="Kang S.C."/>
            <person name="Lee H."/>
            <person name="Ostrov N."/>
        </authorList>
    </citation>
    <scope>NUCLEOTIDE SEQUENCE [LARGE SCALE GENOMIC DNA]</scope>
    <source>
        <strain evidence="8 11">ATCC 29145</strain>
    </source>
</reference>
<protein>
    <submittedName>
        <fullName evidence="9">Hydrogenase</fullName>
    </submittedName>
    <submittedName>
        <fullName evidence="8">NrfD/PsrC family molybdoenzyme membrane anchor subunit</fullName>
    </submittedName>
</protein>
<keyword evidence="4 7" id="KW-0812">Transmembrane</keyword>
<keyword evidence="5 7" id="KW-1133">Transmembrane helix</keyword>
<feature type="transmembrane region" description="Helical" evidence="7">
    <location>
        <begin position="405"/>
        <end position="429"/>
    </location>
</feature>
<keyword evidence="11" id="KW-1185">Reference proteome</keyword>
<feature type="transmembrane region" description="Helical" evidence="7">
    <location>
        <begin position="78"/>
        <end position="97"/>
    </location>
</feature>
<name>A0A0P0EDB4_AZOBR</name>
<organism evidence="9 10">
    <name type="scientific">Azospirillum brasilense</name>
    <dbReference type="NCBI Taxonomy" id="192"/>
    <lineage>
        <taxon>Bacteria</taxon>
        <taxon>Pseudomonadati</taxon>
        <taxon>Pseudomonadota</taxon>
        <taxon>Alphaproteobacteria</taxon>
        <taxon>Rhodospirillales</taxon>
        <taxon>Azospirillaceae</taxon>
        <taxon>Azospirillum</taxon>
    </lineage>
</organism>
<dbReference type="GO" id="GO:0005886">
    <property type="term" value="C:plasma membrane"/>
    <property type="evidence" value="ECO:0007669"/>
    <property type="project" value="UniProtKB-SubCell"/>
</dbReference>
<feature type="transmembrane region" description="Helical" evidence="7">
    <location>
        <begin position="338"/>
        <end position="358"/>
    </location>
</feature>
<evidence type="ECO:0000256" key="5">
    <source>
        <dbReference type="ARBA" id="ARBA00022989"/>
    </source>
</evidence>
<comment type="similarity">
    <text evidence="2">Belongs to the NrfD family.</text>
</comment>
<reference evidence="9 10" key="1">
    <citation type="submission" date="2018-09" db="EMBL/GenBank/DDBJ databases">
        <title>Whole genome based analysis of evolution and adaptive divergence in Indian and Brazilian strains of Azospirillum brasilense.</title>
        <authorList>
            <person name="Singh C."/>
            <person name="Tripathi A.K."/>
        </authorList>
    </citation>
    <scope>NUCLEOTIDE SEQUENCE [LARGE SCALE GENOMIC DNA]</scope>
    <source>
        <strain evidence="9 10">MTCC4038</strain>
        <plasmid evidence="9 10">p1</plasmid>
    </source>
</reference>
<dbReference type="Proteomes" id="UP000298774">
    <property type="component" value="Plasmid p1"/>
</dbReference>
<evidence type="ECO:0000313" key="11">
    <source>
        <dbReference type="Proteomes" id="UP001277471"/>
    </source>
</evidence>
<evidence type="ECO:0000256" key="3">
    <source>
        <dbReference type="ARBA" id="ARBA00022475"/>
    </source>
</evidence>
<evidence type="ECO:0000256" key="1">
    <source>
        <dbReference type="ARBA" id="ARBA00004651"/>
    </source>
</evidence>
<dbReference type="PANTHER" id="PTHR43044">
    <property type="match status" value="1"/>
</dbReference>
<sequence length="447" mass="50239">MAEGKSLPADLSDRGVTAQIAGAVLHPPGSGWAWLAVLGASGLLVAMLLVSIFWLFFKGVGVWGINIPVNWGIAISNTVWWIGIGHAGTFISAVLLVTGQHWRNSLNRFAEAMTLLAATCAAMYPVLHLGRPFYFYWVIPYPNVMHVWPQFRSPLEWDMFAFFTYLTVSLIFWYVGMIPDMAALRDTATGRRRQVVYGLMALGWRGSAAHWARWRRAYVIVAAIAVPLVVSVHSGVALLFAVGPIPGWHSTIFPPYFVLGAVFSGFAVVVMLAIVLRAVFGFRDLITDRHMDLLGQWLLATGLMTSYGYVMDAFTAWYSAEPFERGTLLDRVAGPYALSYWSAVVLNFVPLQLLWLPWLRRTMPVMFAVALAVTLGMWFERYMLVESALSRDFLPSSWGPYVPSLWEWMLFFGLVGFFLFAFTLFVRFLPAVPIAEVKEVLHEEREE</sequence>
<feature type="transmembrane region" description="Helical" evidence="7">
    <location>
        <begin position="109"/>
        <end position="127"/>
    </location>
</feature>
<feature type="transmembrane region" description="Helical" evidence="7">
    <location>
        <begin position="297"/>
        <end position="318"/>
    </location>
</feature>